<evidence type="ECO:0000313" key="2">
    <source>
        <dbReference type="Proteomes" id="UP001140096"/>
    </source>
</evidence>
<protein>
    <submittedName>
        <fullName evidence="1">Uncharacterized protein</fullName>
    </submittedName>
</protein>
<dbReference type="Proteomes" id="UP001140096">
    <property type="component" value="Unassembled WGS sequence"/>
</dbReference>
<evidence type="ECO:0000313" key="1">
    <source>
        <dbReference type="EMBL" id="KAJ2800100.1"/>
    </source>
</evidence>
<sequence>ALDALRGRKQKSKVKVDDDLGRHVYGREMAQQLGDTLAELQRVHAAQFHAPARAPAPCPVCRALEAQNHDPYLFGRRAVAYRSMTTRQLQGLLNAYVAAMQDPDPPMTTTKARTSFTPTRAKAPPAPAKRETDPSAAKVLGLLRDELDALSRRYNRLVDQFHCLDPSRAADQRRRRLMSKELKDLVDVLDGKGEQIAILAELHPDVVAVDDIQKPKHTSSAQRALQSARELQNALGDLY</sequence>
<name>A0ACC1L439_9FUNG</name>
<keyword evidence="2" id="KW-1185">Reference proteome</keyword>
<proteinExistence type="predicted"/>
<gene>
    <name evidence="1" type="ORF">H4S07_005262</name>
</gene>
<comment type="caution">
    <text evidence="1">The sequence shown here is derived from an EMBL/GenBank/DDBJ whole genome shotgun (WGS) entry which is preliminary data.</text>
</comment>
<feature type="non-terminal residue" evidence="1">
    <location>
        <position position="1"/>
    </location>
</feature>
<accession>A0ACC1L439</accession>
<dbReference type="EMBL" id="JANBUP010002496">
    <property type="protein sequence ID" value="KAJ2800100.1"/>
    <property type="molecule type" value="Genomic_DNA"/>
</dbReference>
<organism evidence="1 2">
    <name type="scientific">Coemansia furcata</name>
    <dbReference type="NCBI Taxonomy" id="417177"/>
    <lineage>
        <taxon>Eukaryota</taxon>
        <taxon>Fungi</taxon>
        <taxon>Fungi incertae sedis</taxon>
        <taxon>Zoopagomycota</taxon>
        <taxon>Kickxellomycotina</taxon>
        <taxon>Kickxellomycetes</taxon>
        <taxon>Kickxellales</taxon>
        <taxon>Kickxellaceae</taxon>
        <taxon>Coemansia</taxon>
    </lineage>
</organism>
<reference evidence="1" key="1">
    <citation type="submission" date="2022-07" db="EMBL/GenBank/DDBJ databases">
        <title>Phylogenomic reconstructions and comparative analyses of Kickxellomycotina fungi.</title>
        <authorList>
            <person name="Reynolds N.K."/>
            <person name="Stajich J.E."/>
            <person name="Barry K."/>
            <person name="Grigoriev I.V."/>
            <person name="Crous P."/>
            <person name="Smith M.E."/>
        </authorList>
    </citation>
    <scope>NUCLEOTIDE SEQUENCE</scope>
    <source>
        <strain evidence="1">CBS 102833</strain>
    </source>
</reference>